<name>A0A0H5R2T6_9EUKA</name>
<organism evidence="1">
    <name type="scientific">Spongospora subterranea</name>
    <dbReference type="NCBI Taxonomy" id="70186"/>
    <lineage>
        <taxon>Eukaryota</taxon>
        <taxon>Sar</taxon>
        <taxon>Rhizaria</taxon>
        <taxon>Endomyxa</taxon>
        <taxon>Phytomyxea</taxon>
        <taxon>Plasmodiophorida</taxon>
        <taxon>Plasmodiophoridae</taxon>
        <taxon>Spongospora</taxon>
    </lineage>
</organism>
<accession>A0A0H5R2T6</accession>
<protein>
    <submittedName>
        <fullName evidence="1">Uncharacterized protein</fullName>
    </submittedName>
</protein>
<dbReference type="EMBL" id="HACM01008081">
    <property type="protein sequence ID" value="CRZ08523.1"/>
    <property type="molecule type" value="Transcribed_RNA"/>
</dbReference>
<dbReference type="AlphaFoldDB" id="A0A0H5R2T6"/>
<reference evidence="1" key="1">
    <citation type="submission" date="2015-04" db="EMBL/GenBank/DDBJ databases">
        <title>The genome sequence of the plant pathogenic Rhizarian Plasmodiophora brassicae reveals insights in its biotrophic life cycle and the origin of chitin synthesis.</title>
        <authorList>
            <person name="Schwelm A."/>
            <person name="Fogelqvist J."/>
            <person name="Knaust A."/>
            <person name="Julke S."/>
            <person name="Lilja T."/>
            <person name="Dhandapani V."/>
            <person name="Bonilla-Rosso G."/>
            <person name="Karlsson M."/>
            <person name="Shevchenko A."/>
            <person name="Choi S.R."/>
            <person name="Kim H.G."/>
            <person name="Park J.Y."/>
            <person name="Lim Y.P."/>
            <person name="Ludwig-Muller J."/>
            <person name="Dixelius C."/>
        </authorList>
    </citation>
    <scope>NUCLEOTIDE SEQUENCE</scope>
    <source>
        <tissue evidence="1">Potato root galls</tissue>
    </source>
</reference>
<evidence type="ECO:0000313" key="1">
    <source>
        <dbReference type="EMBL" id="CRZ08523.1"/>
    </source>
</evidence>
<proteinExistence type="predicted"/>
<sequence length="136" mass="15142">MADIPPDGRATIGPIGNTRGMAGNRSIADRYHIETVYWTDTVYGNWPNLYQDQISDTLSSSIPTPFNGRETAFAFTEQQNDNSNRDFTFKLGVFNFPIDEQIVVLDSSTSSRVGFTVEFCGEIQCPIVGLIHSCEH</sequence>